<evidence type="ECO:0000313" key="2">
    <source>
        <dbReference type="Proteomes" id="UP000320660"/>
    </source>
</evidence>
<dbReference type="RefSeq" id="YP_009843282.1">
    <property type="nucleotide sequence ID" value="NC_048747.1"/>
</dbReference>
<proteinExistence type="predicted"/>
<protein>
    <submittedName>
        <fullName evidence="1">Uncharacterized protein</fullName>
    </submittedName>
</protein>
<dbReference type="Proteomes" id="UP000320660">
    <property type="component" value="Segment"/>
</dbReference>
<reference evidence="1 2" key="1">
    <citation type="submission" date="2019-01" db="EMBL/GenBank/DDBJ databases">
        <authorList>
            <person name="Le T.S."/>
            <person name="Kurtboke I."/>
        </authorList>
    </citation>
    <scope>NUCLEOTIDE SEQUENCE [LARGE SCALE GENOMIC DNA]</scope>
</reference>
<dbReference type="EMBL" id="MK368614">
    <property type="protein sequence ID" value="QAU04335.1"/>
    <property type="molecule type" value="Genomic_DNA"/>
</dbReference>
<organism evidence="1 2">
    <name type="scientific">Vibrio phage 2 TSL-2019</name>
    <dbReference type="NCBI Taxonomy" id="2508172"/>
    <lineage>
        <taxon>Viruses</taxon>
        <taxon>Duplodnaviria</taxon>
        <taxon>Heunggongvirae</taxon>
        <taxon>Uroviricota</taxon>
        <taxon>Caudoviricetes</taxon>
        <taxon>Chimalliviridae</taxon>
        <taxon>Gorgonvirinae</taxon>
        <taxon>Aphroditevirus</taxon>
        <taxon>Aphroditevirus av2TSL2019</taxon>
    </lineage>
</organism>
<sequence>MIREINSEYKAVRQAVRKWGDDIAEFNVKVVELKEALDNPIDKATLMEMAKFAEALPSEIRELNLVATRGPSHVNGDAFRQCVAIRSNNGYIELSPLNKGRELIHRYYELATKMIKYTLEELNRERTEVNCHKAVCLSRDVSRFHAYINRGIYEPIEWSKLEPEGDYLTDMYSLESAKEALYNVSVRPHHSGVYFWSLSWDAERLMYAVNALQSLVERITEFGIARLELTPEQLDALENK</sequence>
<name>A0A513PWR1_9CAUD</name>
<accession>A0A513PWR1</accession>
<dbReference type="KEGG" id="vg:55613548"/>
<evidence type="ECO:0000313" key="1">
    <source>
        <dbReference type="EMBL" id="QAU04335.1"/>
    </source>
</evidence>
<dbReference type="GeneID" id="55613548"/>
<keyword evidence="2" id="KW-1185">Reference proteome</keyword>